<dbReference type="EMBL" id="QRCM01000001">
    <property type="protein sequence ID" value="TXG89555.1"/>
    <property type="molecule type" value="Genomic_DNA"/>
</dbReference>
<dbReference type="AlphaFoldDB" id="A0A6P2CAJ5"/>
<dbReference type="RefSeq" id="WP_010840466.1">
    <property type="nucleotide sequence ID" value="NZ_QRCM01000001.1"/>
</dbReference>
<gene>
    <name evidence="2" type="ORF">DW322_04100</name>
</gene>
<name>A0A6P2CAJ5_9NOCA</name>
<proteinExistence type="predicted"/>
<feature type="transmembrane region" description="Helical" evidence="1">
    <location>
        <begin position="37"/>
        <end position="57"/>
    </location>
</feature>
<accession>A0A6P2CAJ5</accession>
<feature type="transmembrane region" description="Helical" evidence="1">
    <location>
        <begin position="12"/>
        <end position="31"/>
    </location>
</feature>
<feature type="transmembrane region" description="Helical" evidence="1">
    <location>
        <begin position="69"/>
        <end position="88"/>
    </location>
</feature>
<dbReference type="Proteomes" id="UP000471120">
    <property type="component" value="Unassembled WGS sequence"/>
</dbReference>
<reference evidence="2 3" key="1">
    <citation type="submission" date="2018-07" db="EMBL/GenBank/DDBJ databases">
        <title>Genome sequence of Rhodococcus rhodnii ATCC 35071 from Rhodnius prolixus.</title>
        <authorList>
            <person name="Patel V."/>
            <person name="Vogel K.J."/>
        </authorList>
    </citation>
    <scope>NUCLEOTIDE SEQUENCE [LARGE SCALE GENOMIC DNA]</scope>
    <source>
        <strain evidence="2 3">ATCC 35071</strain>
    </source>
</reference>
<evidence type="ECO:0000313" key="2">
    <source>
        <dbReference type="EMBL" id="TXG89555.1"/>
    </source>
</evidence>
<evidence type="ECO:0000256" key="1">
    <source>
        <dbReference type="SAM" id="Phobius"/>
    </source>
</evidence>
<keyword evidence="1" id="KW-1133">Transmembrane helix</keyword>
<organism evidence="2 3">
    <name type="scientific">Rhodococcus rhodnii</name>
    <dbReference type="NCBI Taxonomy" id="38312"/>
    <lineage>
        <taxon>Bacteria</taxon>
        <taxon>Bacillati</taxon>
        <taxon>Actinomycetota</taxon>
        <taxon>Actinomycetes</taxon>
        <taxon>Mycobacteriales</taxon>
        <taxon>Nocardiaceae</taxon>
        <taxon>Rhodococcus</taxon>
    </lineage>
</organism>
<sequence>MRVPPATPTAAFRGAVAGSFVVATSIAAHGAGGGHVAMGTALALVLAVGGAVGYVTASIPALATTRRGLVAVLLAGQVLGHAGLALAMPGHAMLPDGPMLAAHALATLACGVAVCAVERLYGPVVHVVRAVLLPIPVPTAAPPLRPIAAPARPRARLVVADVLGRGPPA</sequence>
<feature type="transmembrane region" description="Helical" evidence="1">
    <location>
        <begin position="100"/>
        <end position="121"/>
    </location>
</feature>
<evidence type="ECO:0000313" key="3">
    <source>
        <dbReference type="Proteomes" id="UP000471120"/>
    </source>
</evidence>
<comment type="caution">
    <text evidence="2">The sequence shown here is derived from an EMBL/GenBank/DDBJ whole genome shotgun (WGS) entry which is preliminary data.</text>
</comment>
<keyword evidence="1" id="KW-0812">Transmembrane</keyword>
<protein>
    <submittedName>
        <fullName evidence="2">Uncharacterized protein</fullName>
    </submittedName>
</protein>
<keyword evidence="1" id="KW-0472">Membrane</keyword>